<evidence type="ECO:0000313" key="1">
    <source>
        <dbReference type="EMBL" id="MCE2055913.1"/>
    </source>
</evidence>
<gene>
    <name evidence="1" type="ORF">HAX54_043727</name>
</gene>
<reference evidence="1 2" key="1">
    <citation type="journal article" date="2021" name="BMC Genomics">
        <title>Datura genome reveals duplications of psychoactive alkaloid biosynthetic genes and high mutation rate following tissue culture.</title>
        <authorList>
            <person name="Rajewski A."/>
            <person name="Carter-House D."/>
            <person name="Stajich J."/>
            <person name="Litt A."/>
        </authorList>
    </citation>
    <scope>NUCLEOTIDE SEQUENCE [LARGE SCALE GENOMIC DNA]</scope>
    <source>
        <strain evidence="1">AR-01</strain>
    </source>
</reference>
<dbReference type="EMBL" id="JACEIK010006578">
    <property type="protein sequence ID" value="MCE2055913.1"/>
    <property type="molecule type" value="Genomic_DNA"/>
</dbReference>
<dbReference type="Proteomes" id="UP000823775">
    <property type="component" value="Unassembled WGS sequence"/>
</dbReference>
<evidence type="ECO:0000313" key="2">
    <source>
        <dbReference type="Proteomes" id="UP000823775"/>
    </source>
</evidence>
<name>A0ABS8W2Z2_DATST</name>
<protein>
    <submittedName>
        <fullName evidence="1">Uncharacterized protein</fullName>
    </submittedName>
</protein>
<keyword evidence="2" id="KW-1185">Reference proteome</keyword>
<organism evidence="1 2">
    <name type="scientific">Datura stramonium</name>
    <name type="common">Jimsonweed</name>
    <name type="synonym">Common thornapple</name>
    <dbReference type="NCBI Taxonomy" id="4076"/>
    <lineage>
        <taxon>Eukaryota</taxon>
        <taxon>Viridiplantae</taxon>
        <taxon>Streptophyta</taxon>
        <taxon>Embryophyta</taxon>
        <taxon>Tracheophyta</taxon>
        <taxon>Spermatophyta</taxon>
        <taxon>Magnoliopsida</taxon>
        <taxon>eudicotyledons</taxon>
        <taxon>Gunneridae</taxon>
        <taxon>Pentapetalae</taxon>
        <taxon>asterids</taxon>
        <taxon>lamiids</taxon>
        <taxon>Solanales</taxon>
        <taxon>Solanaceae</taxon>
        <taxon>Solanoideae</taxon>
        <taxon>Datureae</taxon>
        <taxon>Datura</taxon>
    </lineage>
</organism>
<comment type="caution">
    <text evidence="1">The sequence shown here is derived from an EMBL/GenBank/DDBJ whole genome shotgun (WGS) entry which is preliminary data.</text>
</comment>
<proteinExistence type="predicted"/>
<sequence>MMRRDVTTGDAVGMGVALPGFPSSLRVYGGGHGCHKKLAEKKKAVAKEGCCESLWKRMKSLLRTLASQKLRVPSVLLS</sequence>
<accession>A0ABS8W2Z2</accession>